<accession>A0A5C5S6G9</accession>
<evidence type="ECO:0000313" key="3">
    <source>
        <dbReference type="EMBL" id="TWS30065.1"/>
    </source>
</evidence>
<dbReference type="OrthoDB" id="4775640at2"/>
<feature type="compositionally biased region" description="Low complexity" evidence="1">
    <location>
        <begin position="575"/>
        <end position="613"/>
    </location>
</feature>
<feature type="signal peptide" evidence="2">
    <location>
        <begin position="1"/>
        <end position="39"/>
    </location>
</feature>
<feature type="compositionally biased region" description="Low complexity" evidence="1">
    <location>
        <begin position="479"/>
        <end position="568"/>
    </location>
</feature>
<organism evidence="3 4">
    <name type="scientific">Tsukamurella conjunctivitidis</name>
    <dbReference type="NCBI Taxonomy" id="2592068"/>
    <lineage>
        <taxon>Bacteria</taxon>
        <taxon>Bacillati</taxon>
        <taxon>Actinomycetota</taxon>
        <taxon>Actinomycetes</taxon>
        <taxon>Mycobacteriales</taxon>
        <taxon>Tsukamurellaceae</taxon>
        <taxon>Tsukamurella</taxon>
    </lineage>
</organism>
<name>A0A5C5S6G9_9ACTN</name>
<feature type="region of interest" description="Disordered" evidence="1">
    <location>
        <begin position="475"/>
        <end position="613"/>
    </location>
</feature>
<reference evidence="3 4" key="1">
    <citation type="submission" date="2019-06" db="EMBL/GenBank/DDBJ databases">
        <title>Tsukamurella conjunctivitidis sp. nov., Tsukamurella assacharolytica sp. nov. and Tsukamurella sputae sp. nov. isolated from patients with conjunctivitis, bacteraemia (lymphoma) and respiratory infection (sputum) in Hong Kong.</title>
        <authorList>
            <person name="Teng J.L.L."/>
            <person name="Lee H.H."/>
            <person name="Fong J.Y.H."/>
            <person name="Fok K.M.N."/>
            <person name="Lau S.K.P."/>
            <person name="Woo P.C.Y."/>
        </authorList>
    </citation>
    <scope>NUCLEOTIDE SEQUENCE [LARGE SCALE GENOMIC DNA]</scope>
    <source>
        <strain evidence="3 4">HKU72</strain>
    </source>
</reference>
<dbReference type="AlphaFoldDB" id="A0A5C5S6G9"/>
<proteinExistence type="predicted"/>
<keyword evidence="2" id="KW-0732">Signal</keyword>
<evidence type="ECO:0000256" key="1">
    <source>
        <dbReference type="SAM" id="MobiDB-lite"/>
    </source>
</evidence>
<sequence length="613" mass="59248">MLAADLRSSHRRYAAPAVAMAAAAAVAVAPVATSMGAVAAPSLPPIVQDIGGAAGAVANWATAMGLKFVTDPVTGLTKLVQDQLGNAGVLAGAAGDAGKAFFTYLEDNLLANLEKIQADLAAGKVGDAWTTLATTITGAILTPAIGLLPVMDHFGEQLGPIGDGLKAALLPLIGLALGPLQAGVEVPALLADGVTAALKALSTGGPAAALTSLFSTASAVNGKAIEALFGEYGAIPSLVNLIPTILGGIADSDWANAGPFTLPTGNAVTFTAASASALAASPTALPDFGAIGGIWTDTLTRIATGLTGPDGLPRIVSTLLSGIPAGKWTDSYQIIHGILAAPLLELGGAVLQTGDKLNPFLGPLGQGLDGAAEPLLYLTLGLYNATRMLPSAALTGLENVVKALATGDPVAAINAAVAGIGETLKAGNDALFSDNPFTIGLLPGLLGVGTGFLDGLTGKASGQAGVALADSSAKTAAGSVSETVTTETSADGAPASSTGATSPSTETSPAEVPATGTPATGTPATGAPETGTPATEAPATGTPDTDTPATGTPATETPATEAPATGTPADDEAPAAETPAETAAEKATTGEAAGGEAAESADSAAADSEAAAA</sequence>
<comment type="caution">
    <text evidence="3">The sequence shown here is derived from an EMBL/GenBank/DDBJ whole genome shotgun (WGS) entry which is preliminary data.</text>
</comment>
<evidence type="ECO:0000256" key="2">
    <source>
        <dbReference type="SAM" id="SignalP"/>
    </source>
</evidence>
<gene>
    <name evidence="3" type="ORF">FK530_05990</name>
</gene>
<evidence type="ECO:0000313" key="4">
    <source>
        <dbReference type="Proteomes" id="UP000319375"/>
    </source>
</evidence>
<dbReference type="Proteomes" id="UP000319375">
    <property type="component" value="Unassembled WGS sequence"/>
</dbReference>
<feature type="chain" id="PRO_5022896958" evidence="2">
    <location>
        <begin position="40"/>
        <end position="613"/>
    </location>
</feature>
<keyword evidence="4" id="KW-1185">Reference proteome</keyword>
<dbReference type="RefSeq" id="WP_146486099.1">
    <property type="nucleotide sequence ID" value="NZ_VIGX01000002.1"/>
</dbReference>
<dbReference type="EMBL" id="VIGX01000002">
    <property type="protein sequence ID" value="TWS30065.1"/>
    <property type="molecule type" value="Genomic_DNA"/>
</dbReference>
<protein>
    <submittedName>
        <fullName evidence="3">Uncharacterized protein</fullName>
    </submittedName>
</protein>